<sequence>MSLNRHMNDRERFLAAMRYKPVDRVPYREFGAWPETIERWLSEGYEPNNPPISTDYWDWQGGWFFPNPPFEHKVIEEDERTVLYINHEGILIRERKDNPMSSMPQFVRFPVETREDFRTFWKERMQPDLAARLGPNWKQKLAAYRQRDYPLVVIADRWGGFFGPLRNLLGVERLCMLFYDDPAFLEEMMEAEADFMIRMMDQILDYTDVDVFGFWEDMAYKNGPLVSPELFRKFALPRYRRVVDFLHSRGVEFISLDSDGNITKLIPIWLDAGINVLYPFEVQCGMDVLKVRKEYGRDLRMWFGIDKRAAAHGPEAIDAELARVAPLIHDGGYVPGPDHSFPPDVSFENYCYFMEKLAAIARA</sequence>
<dbReference type="Pfam" id="PF01208">
    <property type="entry name" value="URO-D"/>
    <property type="match status" value="1"/>
</dbReference>
<evidence type="ECO:0000259" key="1">
    <source>
        <dbReference type="Pfam" id="PF01208"/>
    </source>
</evidence>
<accession>F3ZW25</accession>
<dbReference type="STRING" id="697281.Mahau_1209"/>
<dbReference type="eggNOG" id="COG0407">
    <property type="taxonomic scope" value="Bacteria"/>
</dbReference>
<dbReference type="GO" id="GO:0004853">
    <property type="term" value="F:uroporphyrinogen decarboxylase activity"/>
    <property type="evidence" value="ECO:0007669"/>
    <property type="project" value="InterPro"/>
</dbReference>
<reference evidence="2 3" key="2">
    <citation type="journal article" date="2011" name="Stand. Genomic Sci.">
        <title>Complete genome sequence of Mahella australiensis type strain (50-1 BON).</title>
        <authorList>
            <person name="Sikorski J."/>
            <person name="Teshima H."/>
            <person name="Nolan M."/>
            <person name="Lucas S."/>
            <person name="Hammon N."/>
            <person name="Deshpande S."/>
            <person name="Cheng J.F."/>
            <person name="Pitluck S."/>
            <person name="Liolios K."/>
            <person name="Pagani I."/>
            <person name="Ivanova N."/>
            <person name="Huntemann M."/>
            <person name="Mavromatis K."/>
            <person name="Ovchinikova G."/>
            <person name="Pati A."/>
            <person name="Tapia R."/>
            <person name="Han C."/>
            <person name="Goodwin L."/>
            <person name="Chen A."/>
            <person name="Palaniappan K."/>
            <person name="Land M."/>
            <person name="Hauser L."/>
            <person name="Ngatchou-Djao O.D."/>
            <person name="Rohde M."/>
            <person name="Pukall R."/>
            <person name="Spring S."/>
            <person name="Abt B."/>
            <person name="Goker M."/>
            <person name="Detter J.C."/>
            <person name="Woyke T."/>
            <person name="Bristow J."/>
            <person name="Markowitz V."/>
            <person name="Hugenholtz P."/>
            <person name="Eisen J.A."/>
            <person name="Kyrpides N.C."/>
            <person name="Klenk H.P."/>
            <person name="Lapidus A."/>
        </authorList>
    </citation>
    <scope>NUCLEOTIDE SEQUENCE [LARGE SCALE GENOMIC DNA]</scope>
    <source>
        <strain evidence="3">DSM 15567 / CIP 107919 / 50-1 BON</strain>
    </source>
</reference>
<dbReference type="InterPro" id="IPR038071">
    <property type="entry name" value="UROD/MetE-like_sf"/>
</dbReference>
<proteinExistence type="predicted"/>
<dbReference type="HOGENOM" id="CLU_058590_0_0_9"/>
<dbReference type="Proteomes" id="UP000008457">
    <property type="component" value="Chromosome"/>
</dbReference>
<dbReference type="EMBL" id="CP002360">
    <property type="protein sequence ID" value="AEE96405.1"/>
    <property type="molecule type" value="Genomic_DNA"/>
</dbReference>
<dbReference type="Gene3D" id="3.20.20.210">
    <property type="match status" value="1"/>
</dbReference>
<name>F3ZW25_MAHA5</name>
<dbReference type="RefSeq" id="WP_013780835.1">
    <property type="nucleotide sequence ID" value="NC_015520.1"/>
</dbReference>
<dbReference type="GO" id="GO:0006779">
    <property type="term" value="P:porphyrin-containing compound biosynthetic process"/>
    <property type="evidence" value="ECO:0007669"/>
    <property type="project" value="InterPro"/>
</dbReference>
<dbReference type="SUPFAM" id="SSF51726">
    <property type="entry name" value="UROD/MetE-like"/>
    <property type="match status" value="1"/>
</dbReference>
<reference evidence="3" key="1">
    <citation type="submission" date="2010-11" db="EMBL/GenBank/DDBJ databases">
        <title>The complete genome of Mahella australiensis DSM 15567.</title>
        <authorList>
            <consortium name="US DOE Joint Genome Institute (JGI-PGF)"/>
            <person name="Lucas S."/>
            <person name="Copeland A."/>
            <person name="Lapidus A."/>
            <person name="Bruce D."/>
            <person name="Goodwin L."/>
            <person name="Pitluck S."/>
            <person name="Kyrpides N."/>
            <person name="Mavromatis K."/>
            <person name="Pagani I."/>
            <person name="Ivanova N."/>
            <person name="Teshima H."/>
            <person name="Brettin T."/>
            <person name="Detter J.C."/>
            <person name="Han C."/>
            <person name="Tapia R."/>
            <person name="Land M."/>
            <person name="Hauser L."/>
            <person name="Markowitz V."/>
            <person name="Cheng J.-F."/>
            <person name="Hugenholtz P."/>
            <person name="Woyke T."/>
            <person name="Wu D."/>
            <person name="Spring S."/>
            <person name="Pukall R."/>
            <person name="Steenblock K."/>
            <person name="Schneider S."/>
            <person name="Klenk H.-P."/>
            <person name="Eisen J.A."/>
        </authorList>
    </citation>
    <scope>NUCLEOTIDE SEQUENCE [LARGE SCALE GENOMIC DNA]</scope>
    <source>
        <strain evidence="3">DSM 15567 / CIP 107919 / 50-1 BON</strain>
    </source>
</reference>
<dbReference type="InterPro" id="IPR000257">
    <property type="entry name" value="Uroporphyrinogen_deCOase"/>
</dbReference>
<organism evidence="2 3">
    <name type="scientific">Mahella australiensis (strain DSM 15567 / CIP 107919 / 50-1 BON)</name>
    <dbReference type="NCBI Taxonomy" id="697281"/>
    <lineage>
        <taxon>Bacteria</taxon>
        <taxon>Bacillati</taxon>
        <taxon>Bacillota</taxon>
        <taxon>Clostridia</taxon>
        <taxon>Thermoanaerobacterales</taxon>
        <taxon>Thermoanaerobacterales Family IV. Incertae Sedis</taxon>
        <taxon>Mahella</taxon>
    </lineage>
</organism>
<dbReference type="AlphaFoldDB" id="F3ZW25"/>
<keyword evidence="3" id="KW-1185">Reference proteome</keyword>
<evidence type="ECO:0000313" key="3">
    <source>
        <dbReference type="Proteomes" id="UP000008457"/>
    </source>
</evidence>
<gene>
    <name evidence="2" type="ordered locus">Mahau_1209</name>
</gene>
<dbReference type="KEGG" id="mas:Mahau_1209"/>
<protein>
    <recommendedName>
        <fullName evidence="1">Uroporphyrinogen decarboxylase (URO-D) domain-containing protein</fullName>
    </recommendedName>
</protein>
<evidence type="ECO:0000313" key="2">
    <source>
        <dbReference type="EMBL" id="AEE96405.1"/>
    </source>
</evidence>
<feature type="domain" description="Uroporphyrinogen decarboxylase (URO-D)" evidence="1">
    <location>
        <begin position="170"/>
        <end position="356"/>
    </location>
</feature>